<keyword evidence="1" id="KW-0812">Transmembrane</keyword>
<reference evidence="2 3" key="2">
    <citation type="submission" date="2018-11" db="EMBL/GenBank/DDBJ databases">
        <authorList>
            <consortium name="Pathogen Informatics"/>
        </authorList>
    </citation>
    <scope>NUCLEOTIDE SEQUENCE [LARGE SCALE GENOMIC DNA]</scope>
</reference>
<protein>
    <submittedName>
        <fullName evidence="4">SEA domain-containing protein</fullName>
    </submittedName>
</protein>
<keyword evidence="1" id="KW-0472">Membrane</keyword>
<dbReference type="AlphaFoldDB" id="A0A183IRM7"/>
<name>A0A183IRM7_9BILA</name>
<evidence type="ECO:0000256" key="1">
    <source>
        <dbReference type="SAM" id="Phobius"/>
    </source>
</evidence>
<keyword evidence="3" id="KW-1185">Reference proteome</keyword>
<gene>
    <name evidence="2" type="ORF">SBAD_LOCUS6274</name>
</gene>
<accession>A0A183IRM7</accession>
<proteinExistence type="predicted"/>
<evidence type="ECO:0000313" key="3">
    <source>
        <dbReference type="Proteomes" id="UP000270296"/>
    </source>
</evidence>
<sequence>MQAGRNSKENTVRDREPFVLGNTLFMYKSSVRWRRIAIIAGVSLAILLLIFIVVVAVLATKSRYYSVLNVNRKFSDCVAGGIKIS</sequence>
<evidence type="ECO:0000313" key="2">
    <source>
        <dbReference type="EMBL" id="VDP09655.1"/>
    </source>
</evidence>
<reference evidence="4" key="1">
    <citation type="submission" date="2016-06" db="UniProtKB">
        <authorList>
            <consortium name="WormBaseParasite"/>
        </authorList>
    </citation>
    <scope>IDENTIFICATION</scope>
</reference>
<keyword evidence="1" id="KW-1133">Transmembrane helix</keyword>
<dbReference type="EMBL" id="UZAM01009618">
    <property type="protein sequence ID" value="VDP09655.1"/>
    <property type="molecule type" value="Genomic_DNA"/>
</dbReference>
<feature type="transmembrane region" description="Helical" evidence="1">
    <location>
        <begin position="36"/>
        <end position="59"/>
    </location>
</feature>
<dbReference type="Proteomes" id="UP000270296">
    <property type="component" value="Unassembled WGS sequence"/>
</dbReference>
<evidence type="ECO:0000313" key="4">
    <source>
        <dbReference type="WBParaSite" id="SBAD_0000651701-mRNA-1"/>
    </source>
</evidence>
<organism evidence="4">
    <name type="scientific">Soboliphyme baturini</name>
    <dbReference type="NCBI Taxonomy" id="241478"/>
    <lineage>
        <taxon>Eukaryota</taxon>
        <taxon>Metazoa</taxon>
        <taxon>Ecdysozoa</taxon>
        <taxon>Nematoda</taxon>
        <taxon>Enoplea</taxon>
        <taxon>Dorylaimia</taxon>
        <taxon>Dioctophymatida</taxon>
        <taxon>Dioctophymatoidea</taxon>
        <taxon>Soboliphymatidae</taxon>
        <taxon>Soboliphyme</taxon>
    </lineage>
</organism>
<dbReference type="WBParaSite" id="SBAD_0000651701-mRNA-1">
    <property type="protein sequence ID" value="SBAD_0000651701-mRNA-1"/>
    <property type="gene ID" value="SBAD_0000651701"/>
</dbReference>